<comment type="caution">
    <text evidence="1">The sequence shown here is derived from an EMBL/GenBank/DDBJ whole genome shotgun (WGS) entry which is preliminary data.</text>
</comment>
<evidence type="ECO:0000313" key="1">
    <source>
        <dbReference type="EMBL" id="GBC97903.1"/>
    </source>
</evidence>
<name>A0A2H5X9N9_9BACT</name>
<protein>
    <recommendedName>
        <fullName evidence="3">Glycosyl hydrolase family 32 N-terminal domain-containing protein</fullName>
    </recommendedName>
</protein>
<dbReference type="SUPFAM" id="SSF75005">
    <property type="entry name" value="Arabinanase/levansucrase/invertase"/>
    <property type="match status" value="2"/>
</dbReference>
<dbReference type="Proteomes" id="UP000236173">
    <property type="component" value="Unassembled WGS sequence"/>
</dbReference>
<organism evidence="1 2">
    <name type="scientific">Candidatus Fervidibacter japonicus</name>
    <dbReference type="NCBI Taxonomy" id="2035412"/>
    <lineage>
        <taxon>Bacteria</taxon>
        <taxon>Candidatus Fervidibacterota</taxon>
        <taxon>Candidatus Fervidibacter</taxon>
    </lineage>
</organism>
<dbReference type="InterPro" id="IPR023296">
    <property type="entry name" value="Glyco_hydro_beta-prop_sf"/>
</dbReference>
<evidence type="ECO:0000313" key="2">
    <source>
        <dbReference type="Proteomes" id="UP000236173"/>
    </source>
</evidence>
<sequence length="323" mass="36865">MTRQWLKLRLFDPRDGTTIVPPPKEGQGNWAGAPSLWHDDAGDLWLVYRLRRPHPSRGYLLRIAHSRDGVRFETVWEMRKEQLGTESLERCALVRSEDGRWRLFVSFVDPTDRRWRIDALEAPSPDRFDPAQRSTVLTADMAGVEGVKDPVLYRIASLWLMFVSFSPTPPQVTDELRQRLHATGDVFATGLSRSATGLAVSDDGKTWHWQGEVFSNRKGAWDSYAGRITAIVAVPPAFVAFYDGSKSVSENYEEKTGVAVSFDLRRFERMSLSAPALVSPYGTGALRYMDVLPMDDEWWCYYEFCRPDGSHELRLSRMGAPRW</sequence>
<dbReference type="Gene3D" id="2.115.10.20">
    <property type="entry name" value="Glycosyl hydrolase domain, family 43"/>
    <property type="match status" value="1"/>
</dbReference>
<accession>A0A2H5X9N9</accession>
<dbReference type="AlphaFoldDB" id="A0A2H5X9N9"/>
<proteinExistence type="predicted"/>
<gene>
    <name evidence="1" type="ORF">HRbin17_00398</name>
</gene>
<dbReference type="EMBL" id="BEHT01000004">
    <property type="protein sequence ID" value="GBC97903.1"/>
    <property type="molecule type" value="Genomic_DNA"/>
</dbReference>
<evidence type="ECO:0008006" key="3">
    <source>
        <dbReference type="Google" id="ProtNLM"/>
    </source>
</evidence>
<reference evidence="2" key="1">
    <citation type="submission" date="2017-09" db="EMBL/GenBank/DDBJ databases">
        <title>Metaegenomics of thermophilic ammonia-oxidizing enrichment culture.</title>
        <authorList>
            <person name="Kato S."/>
            <person name="Suzuki K."/>
        </authorList>
    </citation>
    <scope>NUCLEOTIDE SEQUENCE [LARGE SCALE GENOMIC DNA]</scope>
</reference>